<dbReference type="AlphaFoldDB" id="A0A1J5UHH1"/>
<dbReference type="SUPFAM" id="SSF51161">
    <property type="entry name" value="Trimeric LpxA-like enzymes"/>
    <property type="match status" value="1"/>
</dbReference>
<dbReference type="CDD" id="cd04647">
    <property type="entry name" value="LbH_MAT_like"/>
    <property type="match status" value="1"/>
</dbReference>
<dbReference type="PANTHER" id="PTHR23416:SF23">
    <property type="entry name" value="ACETYLTRANSFERASE C18B11.09C-RELATED"/>
    <property type="match status" value="1"/>
</dbReference>
<reference evidence="4" key="1">
    <citation type="submission" date="2016-09" db="EMBL/GenBank/DDBJ databases">
        <title>Genome Sequence of Bathymodiolus thermophilus sulfur-oxidizing gill endosymbiont.</title>
        <authorList>
            <person name="Ponnudurai R."/>
            <person name="Kleiner M."/>
            <person name="Sayavedra L."/>
            <person name="Thuermer A."/>
            <person name="Felbeck H."/>
            <person name="Schlueter R."/>
            <person name="Schweder T."/>
            <person name="Markert S."/>
        </authorList>
    </citation>
    <scope>NUCLEOTIDE SEQUENCE [LARGE SCALE GENOMIC DNA]</scope>
    <source>
        <strain evidence="4">BAT/CrabSpa'14</strain>
    </source>
</reference>
<evidence type="ECO:0000313" key="4">
    <source>
        <dbReference type="Proteomes" id="UP000182798"/>
    </source>
</evidence>
<dbReference type="Proteomes" id="UP000182798">
    <property type="component" value="Unassembled WGS sequence"/>
</dbReference>
<evidence type="ECO:0000256" key="1">
    <source>
        <dbReference type="ARBA" id="ARBA00007274"/>
    </source>
</evidence>
<proteinExistence type="inferred from homology"/>
<evidence type="ECO:0008006" key="5">
    <source>
        <dbReference type="Google" id="ProtNLM"/>
    </source>
</evidence>
<dbReference type="InterPro" id="IPR001451">
    <property type="entry name" value="Hexapep"/>
</dbReference>
<protein>
    <recommendedName>
        <fullName evidence="5">Acetyltransferase</fullName>
    </recommendedName>
</protein>
<evidence type="ECO:0000256" key="2">
    <source>
        <dbReference type="ARBA" id="ARBA00022679"/>
    </source>
</evidence>
<evidence type="ECO:0000313" key="3">
    <source>
        <dbReference type="EMBL" id="OIR23718.1"/>
    </source>
</evidence>
<keyword evidence="2" id="KW-0808">Transferase</keyword>
<comment type="caution">
    <text evidence="3">The sequence shown here is derived from an EMBL/GenBank/DDBJ whole genome shotgun (WGS) entry which is preliminary data.</text>
</comment>
<dbReference type="InterPro" id="IPR011004">
    <property type="entry name" value="Trimer_LpxA-like_sf"/>
</dbReference>
<gene>
    <name evidence="3" type="ORF">BGC33_07900</name>
</gene>
<dbReference type="GO" id="GO:0008374">
    <property type="term" value="F:O-acyltransferase activity"/>
    <property type="evidence" value="ECO:0007669"/>
    <property type="project" value="TreeGrafter"/>
</dbReference>
<dbReference type="Gene3D" id="2.160.10.10">
    <property type="entry name" value="Hexapeptide repeat proteins"/>
    <property type="match status" value="1"/>
</dbReference>
<dbReference type="Pfam" id="PF14602">
    <property type="entry name" value="Hexapep_2"/>
    <property type="match status" value="1"/>
</dbReference>
<dbReference type="InterPro" id="IPR051159">
    <property type="entry name" value="Hexapeptide_acetyltransf"/>
</dbReference>
<dbReference type="RefSeq" id="WP_071565356.1">
    <property type="nucleotide sequence ID" value="NZ_MIQH01001194.1"/>
</dbReference>
<dbReference type="EMBL" id="MIQH01001194">
    <property type="protein sequence ID" value="OIR23718.1"/>
    <property type="molecule type" value="Genomic_DNA"/>
</dbReference>
<name>A0A1J5UHH1_9GAMM</name>
<dbReference type="Pfam" id="PF00132">
    <property type="entry name" value="Hexapep"/>
    <property type="match status" value="1"/>
</dbReference>
<accession>A0A1J5UHH1</accession>
<organism evidence="3 4">
    <name type="scientific">Bathymodiolus thermophilus thioautotrophic gill symbiont</name>
    <dbReference type="NCBI Taxonomy" id="2360"/>
    <lineage>
        <taxon>Bacteria</taxon>
        <taxon>Pseudomonadati</taxon>
        <taxon>Pseudomonadota</taxon>
        <taxon>Gammaproteobacteria</taxon>
        <taxon>sulfur-oxidizing symbionts</taxon>
    </lineage>
</organism>
<comment type="similarity">
    <text evidence="1">Belongs to the transferase hexapeptide repeat family.</text>
</comment>
<dbReference type="PANTHER" id="PTHR23416">
    <property type="entry name" value="SIALIC ACID SYNTHASE-RELATED"/>
    <property type="match status" value="1"/>
</dbReference>
<sequence length="173" mass="19235">MLYRGKWFFRHLAYKILFKKLSGIGYFGKPIFCKGLRNISVNRKFRIFPGSRIECLKSGKISIGKNVSIGHNLFIQTSSRIDIGDNVNMSANVFIGSTDYRIKPYNGESYLKQEEIERPVFIGDGVFIGYGVAILPGAYLSNGCIVGANSVVKGRFESGSIIAGSPARLIRQR</sequence>